<keyword evidence="1" id="KW-1133">Transmembrane helix</keyword>
<accession>A0A8S5UX37</accession>
<feature type="transmembrane region" description="Helical" evidence="1">
    <location>
        <begin position="6"/>
        <end position="30"/>
    </location>
</feature>
<keyword evidence="1" id="KW-0472">Membrane</keyword>
<organism evidence="2">
    <name type="scientific">Siphoviridae sp. ctDmR33</name>
    <dbReference type="NCBI Taxonomy" id="2825389"/>
    <lineage>
        <taxon>Viruses</taxon>
        <taxon>Duplodnaviria</taxon>
        <taxon>Heunggongvirae</taxon>
        <taxon>Uroviricota</taxon>
        <taxon>Caudoviricetes</taxon>
    </lineage>
</organism>
<evidence type="ECO:0000256" key="1">
    <source>
        <dbReference type="SAM" id="Phobius"/>
    </source>
</evidence>
<reference evidence="2" key="1">
    <citation type="journal article" date="2021" name="Proc. Natl. Acad. Sci. U.S.A.">
        <title>A Catalog of Tens of Thousands of Viruses from Human Metagenomes Reveals Hidden Associations with Chronic Diseases.</title>
        <authorList>
            <person name="Tisza M.J."/>
            <person name="Buck C.B."/>
        </authorList>
    </citation>
    <scope>NUCLEOTIDE SEQUENCE</scope>
    <source>
        <strain evidence="2">CtDmR33</strain>
    </source>
</reference>
<protein>
    <submittedName>
        <fullName evidence="2">Uncharacterized protein</fullName>
    </submittedName>
</protein>
<dbReference type="EMBL" id="BK016159">
    <property type="protein sequence ID" value="DAF99045.1"/>
    <property type="molecule type" value="Genomic_DNA"/>
</dbReference>
<evidence type="ECO:0000313" key="2">
    <source>
        <dbReference type="EMBL" id="DAF99045.1"/>
    </source>
</evidence>
<name>A0A8S5UX37_9CAUD</name>
<keyword evidence="1" id="KW-0812">Transmembrane</keyword>
<proteinExistence type="predicted"/>
<sequence length="32" mass="3709">MFVNPFWFGVIITILAEFVLFFIFSIIGGLKK</sequence>